<keyword evidence="1" id="KW-0378">Hydrolase</keyword>
<evidence type="ECO:0000313" key="4">
    <source>
        <dbReference type="EMBL" id="WEK36573.1"/>
    </source>
</evidence>
<dbReference type="Pfam" id="PF01204">
    <property type="entry name" value="Trehalase"/>
    <property type="match status" value="1"/>
</dbReference>
<dbReference type="EMBL" id="CP119311">
    <property type="protein sequence ID" value="WEK36573.1"/>
    <property type="molecule type" value="Genomic_DNA"/>
</dbReference>
<dbReference type="InterPro" id="IPR018232">
    <property type="entry name" value="Glyco_hydro_37_CS"/>
</dbReference>
<organism evidence="4 5">
    <name type="scientific">Candidatus Pseudobacter hemicellulosilyticus</name>
    <dbReference type="NCBI Taxonomy" id="3121375"/>
    <lineage>
        <taxon>Bacteria</taxon>
        <taxon>Pseudomonadati</taxon>
        <taxon>Bacteroidota</taxon>
        <taxon>Chitinophagia</taxon>
        <taxon>Chitinophagales</taxon>
        <taxon>Chitinophagaceae</taxon>
        <taxon>Pseudobacter</taxon>
    </lineage>
</organism>
<proteinExistence type="predicted"/>
<dbReference type="NCBIfam" id="NF009773">
    <property type="entry name" value="PRK13270.1"/>
    <property type="match status" value="1"/>
</dbReference>
<dbReference type="PANTHER" id="PTHR23403">
    <property type="entry name" value="TREHALASE"/>
    <property type="match status" value="1"/>
</dbReference>
<keyword evidence="3" id="KW-0732">Signal</keyword>
<dbReference type="PANTHER" id="PTHR23403:SF1">
    <property type="entry name" value="TREHALASE"/>
    <property type="match status" value="1"/>
</dbReference>
<dbReference type="GO" id="GO:0004555">
    <property type="term" value="F:alpha,alpha-trehalase activity"/>
    <property type="evidence" value="ECO:0007669"/>
    <property type="project" value="InterPro"/>
</dbReference>
<feature type="chain" id="PRO_5042497312" evidence="3">
    <location>
        <begin position="20"/>
        <end position="524"/>
    </location>
</feature>
<dbReference type="NCBIfam" id="NF009774">
    <property type="entry name" value="PRK13271.1"/>
    <property type="match status" value="1"/>
</dbReference>
<reference evidence="4" key="1">
    <citation type="submission" date="2023-03" db="EMBL/GenBank/DDBJ databases">
        <title>Andean soil-derived lignocellulolytic bacterial consortium as a source of novel taxa and putative plastic-active enzymes.</title>
        <authorList>
            <person name="Diaz-Garcia L."/>
            <person name="Chuvochina M."/>
            <person name="Feuerriegel G."/>
            <person name="Bunk B."/>
            <person name="Sproer C."/>
            <person name="Streit W.R."/>
            <person name="Rodriguez L.M."/>
            <person name="Overmann J."/>
            <person name="Jimenez D.J."/>
        </authorList>
    </citation>
    <scope>NUCLEOTIDE SEQUENCE</scope>
    <source>
        <strain evidence="4">MAG 7</strain>
    </source>
</reference>
<dbReference type="SUPFAM" id="SSF48208">
    <property type="entry name" value="Six-hairpin glycosidases"/>
    <property type="match status" value="1"/>
</dbReference>
<accession>A0AAJ6BGX1</accession>
<dbReference type="Proteomes" id="UP001220610">
    <property type="component" value="Chromosome"/>
</dbReference>
<dbReference type="InterPro" id="IPR012341">
    <property type="entry name" value="6hp_glycosidase-like_sf"/>
</dbReference>
<evidence type="ECO:0000256" key="3">
    <source>
        <dbReference type="SAM" id="SignalP"/>
    </source>
</evidence>
<dbReference type="InterPro" id="IPR008928">
    <property type="entry name" value="6-hairpin_glycosidase_sf"/>
</dbReference>
<dbReference type="PRINTS" id="PR00744">
    <property type="entry name" value="GLHYDRLASE37"/>
</dbReference>
<gene>
    <name evidence="4" type="primary">treF</name>
    <name evidence="4" type="ORF">P0Y53_03590</name>
</gene>
<dbReference type="GO" id="GO:0005993">
    <property type="term" value="P:trehalose catabolic process"/>
    <property type="evidence" value="ECO:0007669"/>
    <property type="project" value="TreeGrafter"/>
</dbReference>
<evidence type="ECO:0000313" key="5">
    <source>
        <dbReference type="Proteomes" id="UP001220610"/>
    </source>
</evidence>
<dbReference type="AlphaFoldDB" id="A0AAJ6BGX1"/>
<feature type="signal peptide" evidence="3">
    <location>
        <begin position="1"/>
        <end position="19"/>
    </location>
</feature>
<dbReference type="InterPro" id="IPR001661">
    <property type="entry name" value="Glyco_hydro_37"/>
</dbReference>
<protein>
    <submittedName>
        <fullName evidence="4">Alpha,alpha-trehalase TreF</fullName>
    </submittedName>
</protein>
<dbReference type="PROSITE" id="PS00928">
    <property type="entry name" value="TREHALASE_2"/>
    <property type="match status" value="1"/>
</dbReference>
<sequence length="524" mass="60329">MKKILVVLFFVSYWVGSLAQQPATPDKIYGELFREVQMKKIFADGKTFVDCIPKKDPAAIMQEYNQQKGPRLDLKKFVEDNFELPHTPQLNYITREKDIVMHIKNLWGVLRREPDKQVEGSSLLPLPYSYIVPGGRFREIYYWDSYFTMLGLKESGETAMIRNMVDNFAYLIHTYGHIPNGNRTYYLSRSQPPFFALMVELLAEIQGDSVYVSFLPALEKEYRFWMDGADKLKAGQASRRVVKLKDGNVLNRYWDDNSTPRQESYKEDIETAAKAKGSKAAVYRHLRAGAESGIDFSSRWFADKQQLHTIQTTQFIPVDLNSLLYKLELVIARGKLLQQQDSAAAEFRQLADRRLSTIDKYCWNKNLDFYTDYNYVSGKQSDVISPAGMYPYCVFTKQPDYLSLLARKSGVVIRDRLLREGGVSTTAYNSGQQWDAPNGWPPLEWMTIWGLARCGQRELARDIGNRWIKLNVDVFRRTGKLMEKYNVEDTRLEAGGGEYPGQDGFGWTNGVFLKLVSLYGLPKE</sequence>
<dbReference type="Gene3D" id="1.50.10.10">
    <property type="match status" value="1"/>
</dbReference>
<evidence type="ECO:0000256" key="2">
    <source>
        <dbReference type="ARBA" id="ARBA00023295"/>
    </source>
</evidence>
<keyword evidence="2" id="KW-0326">Glycosidase</keyword>
<evidence type="ECO:0000256" key="1">
    <source>
        <dbReference type="ARBA" id="ARBA00022801"/>
    </source>
</evidence>
<name>A0AAJ6BGX1_9BACT</name>
<dbReference type="PROSITE" id="PS00927">
    <property type="entry name" value="TREHALASE_1"/>
    <property type="match status" value="1"/>
</dbReference>